<dbReference type="InterPro" id="IPR050491">
    <property type="entry name" value="AmpC-like"/>
</dbReference>
<dbReference type="RefSeq" id="WP_201103291.1">
    <property type="nucleotide sequence ID" value="NZ_CP067977.1"/>
</dbReference>
<dbReference type="PANTHER" id="PTHR46825">
    <property type="entry name" value="D-ALANYL-D-ALANINE-CARBOXYPEPTIDASE/ENDOPEPTIDASE AMPH"/>
    <property type="match status" value="1"/>
</dbReference>
<accession>A0ABX7BMY4</accession>
<dbReference type="PANTHER" id="PTHR46825:SF9">
    <property type="entry name" value="BETA-LACTAMASE-RELATED DOMAIN-CONTAINING PROTEIN"/>
    <property type="match status" value="1"/>
</dbReference>
<keyword evidence="3" id="KW-1185">Reference proteome</keyword>
<dbReference type="InterPro" id="IPR012338">
    <property type="entry name" value="Beta-lactam/transpept-like"/>
</dbReference>
<dbReference type="Pfam" id="PF00144">
    <property type="entry name" value="Beta-lactamase"/>
    <property type="match status" value="1"/>
</dbReference>
<evidence type="ECO:0000259" key="1">
    <source>
        <dbReference type="Pfam" id="PF00144"/>
    </source>
</evidence>
<dbReference type="SUPFAM" id="SSF56601">
    <property type="entry name" value="beta-lactamase/transpeptidase-like"/>
    <property type="match status" value="1"/>
</dbReference>
<dbReference type="Gene3D" id="3.40.710.10">
    <property type="entry name" value="DD-peptidase/beta-lactamase superfamily"/>
    <property type="match status" value="1"/>
</dbReference>
<proteinExistence type="predicted"/>
<evidence type="ECO:0000313" key="2">
    <source>
        <dbReference type="EMBL" id="QQQ18937.1"/>
    </source>
</evidence>
<sequence length="405" mass="44285">MFRVPDRASAFPWLITTLAVIALLVAVGIAAVRTSTPAPPPLAEQPVRPPVVVVEALPQLAARLQREGAAGRFSGAVLVARGDEVIFRQVYGQAEGRPLELDSRLRLASVSKQFTAAAILRLQDEGVLSIDDPLCRWIQPCPEAWAPIQLKHLLAHTSGVPDMMARPGWGLQRVTPTAPEKLTADSMLYGLQFAPGTKLRYSNAGYNLLADVVERASDKPFPEYLRAAFFDPLGMADTGFDDGGDHGIVMGYADLAGGRTAQPKVNPSILYGSGGLYTTLDDMLVWQRALHRRDLLTAQSYAQMIADHAPETQPSTERGRPRRDWGFGLFSNTLGMRVDPPFLDRQIYHTGSWSGFRNLVTYQPDADITVIVLSNNFHQGQSVFLISQQAMAEALGRPFPQTGAR</sequence>
<dbReference type="InterPro" id="IPR001466">
    <property type="entry name" value="Beta-lactam-related"/>
</dbReference>
<reference evidence="2 3" key="1">
    <citation type="submission" date="2021-01" db="EMBL/GenBank/DDBJ databases">
        <title>Brevundimonas vitis sp. nov., an bacterium isolated from grape (Vitis vinifera).</title>
        <authorList>
            <person name="Jiang L."/>
            <person name="Lee J."/>
        </authorList>
    </citation>
    <scope>NUCLEOTIDE SEQUENCE [LARGE SCALE GENOMIC DNA]</scope>
    <source>
        <strain evidence="2 3">GRTSA-9</strain>
    </source>
</reference>
<protein>
    <submittedName>
        <fullName evidence="2">Beta-lactamase family protein</fullName>
    </submittedName>
</protein>
<gene>
    <name evidence="2" type="ORF">JIP62_02025</name>
</gene>
<name>A0ABX7BMY4_9CAUL</name>
<evidence type="ECO:0000313" key="3">
    <source>
        <dbReference type="Proteomes" id="UP000595448"/>
    </source>
</evidence>
<feature type="domain" description="Beta-lactamase-related" evidence="1">
    <location>
        <begin position="66"/>
        <end position="381"/>
    </location>
</feature>
<organism evidence="2 3">
    <name type="scientific">Brevundimonas vitisensis</name>
    <dbReference type="NCBI Taxonomy" id="2800818"/>
    <lineage>
        <taxon>Bacteria</taxon>
        <taxon>Pseudomonadati</taxon>
        <taxon>Pseudomonadota</taxon>
        <taxon>Alphaproteobacteria</taxon>
        <taxon>Caulobacterales</taxon>
        <taxon>Caulobacteraceae</taxon>
        <taxon>Brevundimonas</taxon>
    </lineage>
</organism>
<dbReference type="EMBL" id="CP067977">
    <property type="protein sequence ID" value="QQQ18937.1"/>
    <property type="molecule type" value="Genomic_DNA"/>
</dbReference>
<dbReference type="Proteomes" id="UP000595448">
    <property type="component" value="Chromosome"/>
</dbReference>